<dbReference type="InterPro" id="IPR001452">
    <property type="entry name" value="SH3_domain"/>
</dbReference>
<reference evidence="5 6" key="1">
    <citation type="submission" date="2019-01" db="EMBL/GenBank/DDBJ databases">
        <title>Nuclear Genome Assembly of the Microalgal Biofuel strain Nannochloropsis salina CCMP1776.</title>
        <authorList>
            <person name="Hovde B."/>
        </authorList>
    </citation>
    <scope>NUCLEOTIDE SEQUENCE [LARGE SCALE GENOMIC DNA]</scope>
    <source>
        <strain evidence="5 6">CCMP1776</strain>
    </source>
</reference>
<feature type="compositionally biased region" description="Low complexity" evidence="3">
    <location>
        <begin position="39"/>
        <end position="59"/>
    </location>
</feature>
<evidence type="ECO:0000256" key="1">
    <source>
        <dbReference type="ARBA" id="ARBA00022443"/>
    </source>
</evidence>
<feature type="non-terminal residue" evidence="5">
    <location>
        <position position="192"/>
    </location>
</feature>
<evidence type="ECO:0000256" key="3">
    <source>
        <dbReference type="SAM" id="MobiDB-lite"/>
    </source>
</evidence>
<keyword evidence="1 2" id="KW-0728">SH3 domain</keyword>
<dbReference type="EMBL" id="SDOX01000176">
    <property type="protein sequence ID" value="TFJ80202.1"/>
    <property type="molecule type" value="Genomic_DNA"/>
</dbReference>
<dbReference type="InterPro" id="IPR036028">
    <property type="entry name" value="SH3-like_dom_sf"/>
</dbReference>
<dbReference type="PROSITE" id="PS50002">
    <property type="entry name" value="SH3"/>
    <property type="match status" value="1"/>
</dbReference>
<sequence length="192" mass="21367">MGLKPNDEVEIYNRENPKWWYGRKDDGLEGWFPASHGQLYLPLPSSSPPSSLATSLLPPAGTDGNAIRADTSLDGCKSSQEDCLRRDASHLCGKEVREGREDKEEEGKEEGREAGGKDREEEGKEEGREAGGKDREEEGKEEGREDKEEEGKEEGREAGGKDREEEGKEEGREAGGKDREEEGKEEGREDKE</sequence>
<comment type="caution">
    <text evidence="5">The sequence shown here is derived from an EMBL/GenBank/DDBJ whole genome shotgun (WGS) entry which is preliminary data.</text>
</comment>
<dbReference type="Proteomes" id="UP000355283">
    <property type="component" value="Unassembled WGS sequence"/>
</dbReference>
<dbReference type="CDD" id="cd00174">
    <property type="entry name" value="SH3"/>
    <property type="match status" value="1"/>
</dbReference>
<keyword evidence="6" id="KW-1185">Reference proteome</keyword>
<dbReference type="Pfam" id="PF00018">
    <property type="entry name" value="SH3_1"/>
    <property type="match status" value="1"/>
</dbReference>
<feature type="compositionally biased region" description="Basic and acidic residues" evidence="3">
    <location>
        <begin position="79"/>
        <end position="192"/>
    </location>
</feature>
<feature type="domain" description="SH3" evidence="4">
    <location>
        <begin position="1"/>
        <end position="42"/>
    </location>
</feature>
<organism evidence="5 6">
    <name type="scientific">Nannochloropsis salina CCMP1776</name>
    <dbReference type="NCBI Taxonomy" id="1027361"/>
    <lineage>
        <taxon>Eukaryota</taxon>
        <taxon>Sar</taxon>
        <taxon>Stramenopiles</taxon>
        <taxon>Ochrophyta</taxon>
        <taxon>Eustigmatophyceae</taxon>
        <taxon>Eustigmatales</taxon>
        <taxon>Monodopsidaceae</taxon>
        <taxon>Microchloropsis</taxon>
        <taxon>Microchloropsis salina</taxon>
    </lineage>
</organism>
<dbReference type="SUPFAM" id="SSF50044">
    <property type="entry name" value="SH3-domain"/>
    <property type="match status" value="1"/>
</dbReference>
<evidence type="ECO:0000313" key="6">
    <source>
        <dbReference type="Proteomes" id="UP000355283"/>
    </source>
</evidence>
<feature type="region of interest" description="Disordered" evidence="3">
    <location>
        <begin position="34"/>
        <end position="192"/>
    </location>
</feature>
<protein>
    <recommendedName>
        <fullName evidence="4">SH3 domain-containing protein</fullName>
    </recommendedName>
</protein>
<evidence type="ECO:0000259" key="4">
    <source>
        <dbReference type="PROSITE" id="PS50002"/>
    </source>
</evidence>
<accession>A0A4D9CM56</accession>
<gene>
    <name evidence="5" type="ORF">NSK_008458</name>
</gene>
<dbReference type="AlphaFoldDB" id="A0A4D9CM56"/>
<dbReference type="OrthoDB" id="5340910at2759"/>
<evidence type="ECO:0000256" key="2">
    <source>
        <dbReference type="PROSITE-ProRule" id="PRU00192"/>
    </source>
</evidence>
<proteinExistence type="predicted"/>
<dbReference type="Gene3D" id="2.30.30.40">
    <property type="entry name" value="SH3 Domains"/>
    <property type="match status" value="1"/>
</dbReference>
<evidence type="ECO:0000313" key="5">
    <source>
        <dbReference type="EMBL" id="TFJ80202.1"/>
    </source>
</evidence>
<name>A0A4D9CM56_9STRA</name>